<dbReference type="GO" id="GO:0007018">
    <property type="term" value="P:microtubule-based movement"/>
    <property type="evidence" value="ECO:0007669"/>
    <property type="project" value="InterPro"/>
</dbReference>
<feature type="coiled-coil region" evidence="8">
    <location>
        <begin position="1095"/>
        <end position="1180"/>
    </location>
</feature>
<feature type="coiled-coil region" evidence="8">
    <location>
        <begin position="1338"/>
        <end position="1466"/>
    </location>
</feature>
<dbReference type="STRING" id="7398.A0A1B0A0T4"/>
<evidence type="ECO:0000256" key="4">
    <source>
        <dbReference type="ARBA" id="ARBA00023054"/>
    </source>
</evidence>
<keyword evidence="6" id="KW-0963">Cytoplasm</keyword>
<accession>A0A1B0A0T4</accession>
<dbReference type="Gene3D" id="3.40.850.10">
    <property type="entry name" value="Kinesin motor domain"/>
    <property type="match status" value="1"/>
</dbReference>
<keyword evidence="3 7" id="KW-0067">ATP-binding</keyword>
<dbReference type="InterPro" id="IPR027640">
    <property type="entry name" value="Kinesin-like_fam"/>
</dbReference>
<proteinExistence type="inferred from homology"/>
<sequence length="2411" mass="280581">MSGKNSVLVAIKLRPICNQPSNWRVVDNSIQLIDSQAEPYYFDHIFDQDVTNQTIFDKMAKPIVHSAIEGFNGTIFAYGQTSSGKTYTMMGDEENPGVMVLAAKEIFKEIQQHSDRQFLLRVGYIEIYNERIYDLLNKKNQDLKMQESNGVINVNCEEIIIMSENDLLHYLKQGSKERTVGETNMNERSSRSHAIFRIIIESRKIDRSEEDTVNQSIINLVDLAGSERADQTGARGARLKEGGHINKSLLFLGTVIKRLSENEDKKYICYRESKLTRILQDSLGGNTLTAIICTIKPNTIEETQSTLSFALRAKVIKNKPAVNEIVSDATAMKRLEKEITVLKSRLAEERRKNESQIKVGELETRIKNEVLKIISSTTLHVNHAHDEKRRRTWCPMSTKTNSLPSALPIPINQRTGMSGVQSSKVSSYHTPLITLRASSPVGNALEEATALQTDMCNMSEEFIPGELVDFDKLSLTKTPRQGSASKEHSLTPKLFSNPKLTLEKIESDFVELQRFTNLENKVDFKYHPDVALKLKVDALTERNAFLENQRLEYIQLEDDVSVTRDILTQSEKRCEDLQKQVDQLIAADKIARATIDQYENDLSALKSKLQQLEMENRNAVNLDFELQRLKNKSKLRETELLEFITEKDNAILKLEKSLKTISAEKFQNTKESMQISVREKSKTDEKICIKSEDLQEMLAENEKVSHELEKLKLQYEKLELNYTEALQRNERKLDAVDADQAENKEYLQEDIQTLKEKLQTIQEAYEKLTKETAADEQSLNEKLENHASAMKMLQDKYQKLENSWQEQQQSLNDIQTQYDTVQSKYLHLQNEYERLEMSSEKYLADRERLQSQNETLQSDINDLKQLLKEAELKLLEKPEIDNDTQKENSELKMQLNELQIQFEDLQKEYDVLSSQLMDNLQENESLKAENTKLIDELKILKDKNSYLSNKELEIVELKAELERLSFLPEKQLMNYPALASNNSSLRSSGVGVEDEECMEKDETQKLLLKKFTELTASLGKIELELSGGTVKIFQVLDSDVKSHVYKLRLSDIKNVIEFITDQQNDIATLEGTLNHLNFQIRELKPDDLENTLNNSETSTDSLSEYQQKIQSLQDQINKERMANKSLLENTERTLNEMKEQIMRLNGELLEKSIVVEKCACESYQKKISDLEKDKAEMSMINKELLKHSTFNNTATEKNMNGLNCEECKDCKIWQTTHREMQEVIKDLKQRYLELQKQLEQQAQEHKDQIINLELTNLQKVGLIDEDYHKNMLGRNEYEANAYAVRQQLKERNRLETEDTEDTIQCKTELIKRSPSTENVESLKNTSQGWEILAENQLQESNEHKMQLLEQEVIDKERQCKKYETEIQELSEKIKNSMDQQQLMEKKLNYYLGKEEELRQENQNLTDEQNKILADCEELRAKFLSLTKETEAIKVSNLKLRDLEINNEQLLLERNQLAFKLQNAEQQVSEFCKEDAVREEIIQNLQNKLNDIQVNFSQSHVPLEALAACKNEKLEVEAELQRKKQENEKLENRLTETENRESRQQKIFNEKMELITEENRNTKEKIAQMTLLVEQFKKFEVKSLEEKDALEKQNKFLHQEKLAAEQRLSQVIEEKMQQIKQLQQTCDNLTQEFICKQEQISALTRAAEELKENENENLKTIKTLDNENKILKAQHLKRDEQLNELSQKSCNLLKEEIDLLKGEKKNLEEKLAQLADIKEQKRALEEQLKRLEAESLKQKDNSEKQVALLQEEKLDVEKRFLQEIKERSVLEIQHQNLKEEHNLLTVSCKELKDRENNQQVEIDRLHKQIDLLNEEKSNLAENLKQLEDMKGKICALEENLKELEEKKNALEKQVQTLQQENLLGKTNFEELIEEKENQLKKLQENCDHLNQACSLQQEKISSVTQQLEKFREIELKNLKQENEELLENITALSKTKETLQSQKSDLEKLLNECKTSLNEVSIKCDRLRESNEQLHLTNDQLKQTLANVPEHFGLEKDIATLQLHYKELQDKMEAATKESDRCSKALRDEVQHYKQLLENQLESYNNLRHDLSTKELTFKHEKEKLNSQIVTLENEKQQLEIHIKEIMVKNLKEEVGKPSHDSNTSIDSNLSHSPRSSRHSFEGNVSPDQNVRQSKLNVSVDNVEHKNKIIERKNRRSSVHDERRRQSYWGVMHDKETMTIPADTKCNCEELDEKLRECKRNLYIRQSQVTALNMELKNHPLKAENASLTKRIQEEQEKYRIDMKRYKQKLHEQTAKAEKALNAWEASKTELEQLQQLQKHAAVNDEEVSTAASTEPAVTPNSELVNAEVQTVGHLNDMIQSLQAKNNDLKKICRFRYKTIIDLEEKMAQKENTEGNSLSGLEVGQIKSLKNQNESLNKELKIIRQKYENAKIILQSRRDEIHRLQEQLNVKN</sequence>
<organism evidence="11 12">
    <name type="scientific">Glossina pallidipes</name>
    <name type="common">Tsetse fly</name>
    <dbReference type="NCBI Taxonomy" id="7398"/>
    <lineage>
        <taxon>Eukaryota</taxon>
        <taxon>Metazoa</taxon>
        <taxon>Ecdysozoa</taxon>
        <taxon>Arthropoda</taxon>
        <taxon>Hexapoda</taxon>
        <taxon>Insecta</taxon>
        <taxon>Pterygota</taxon>
        <taxon>Neoptera</taxon>
        <taxon>Endopterygota</taxon>
        <taxon>Diptera</taxon>
        <taxon>Brachycera</taxon>
        <taxon>Muscomorpha</taxon>
        <taxon>Hippoboscoidea</taxon>
        <taxon>Glossinidae</taxon>
        <taxon>Glossina</taxon>
    </lineage>
</organism>
<evidence type="ECO:0000256" key="9">
    <source>
        <dbReference type="SAM" id="MobiDB-lite"/>
    </source>
</evidence>
<feature type="domain" description="Kinesin motor" evidence="10">
    <location>
        <begin position="6"/>
        <end position="316"/>
    </location>
</feature>
<comment type="subcellular location">
    <subcellularLocation>
        <location evidence="1">Cytoplasm</location>
        <location evidence="1">Cytoskeleton</location>
    </subcellularLocation>
</comment>
<dbReference type="PANTHER" id="PTHR47968:SF75">
    <property type="entry name" value="CENTROMERE-ASSOCIATED PROTEIN E"/>
    <property type="match status" value="1"/>
</dbReference>
<reference evidence="11" key="2">
    <citation type="submission" date="2020-05" db="UniProtKB">
        <authorList>
            <consortium name="EnsemblMetazoa"/>
        </authorList>
    </citation>
    <scope>IDENTIFICATION</scope>
    <source>
        <strain evidence="11">IAEA</strain>
    </source>
</reference>
<dbReference type="PANTHER" id="PTHR47968">
    <property type="entry name" value="CENTROMERE PROTEIN E"/>
    <property type="match status" value="1"/>
</dbReference>
<feature type="compositionally biased region" description="Polar residues" evidence="9">
    <location>
        <begin position="2125"/>
        <end position="2134"/>
    </location>
</feature>
<feature type="coiled-coil region" evidence="8">
    <location>
        <begin position="2365"/>
        <end position="2406"/>
    </location>
</feature>
<comment type="similarity">
    <text evidence="7">Belongs to the TRAFAC class myosin-kinesin ATPase superfamily. Kinesin family.</text>
</comment>
<reference evidence="12" key="1">
    <citation type="submission" date="2014-03" db="EMBL/GenBank/DDBJ databases">
        <authorList>
            <person name="Aksoy S."/>
            <person name="Warren W."/>
            <person name="Wilson R.K."/>
        </authorList>
    </citation>
    <scope>NUCLEOTIDE SEQUENCE [LARGE SCALE GENOMIC DNA]</scope>
    <source>
        <strain evidence="12">IAEA</strain>
    </source>
</reference>
<dbReference type="InterPro" id="IPR036961">
    <property type="entry name" value="Kinesin_motor_dom_sf"/>
</dbReference>
<dbReference type="GO" id="GO:0000278">
    <property type="term" value="P:mitotic cell cycle"/>
    <property type="evidence" value="ECO:0007669"/>
    <property type="project" value="TreeGrafter"/>
</dbReference>
<evidence type="ECO:0000256" key="2">
    <source>
        <dbReference type="ARBA" id="ARBA00022741"/>
    </source>
</evidence>
<dbReference type="GO" id="GO:0005524">
    <property type="term" value="F:ATP binding"/>
    <property type="evidence" value="ECO:0007669"/>
    <property type="project" value="UniProtKB-UniRule"/>
</dbReference>
<evidence type="ECO:0000256" key="8">
    <source>
        <dbReference type="SAM" id="Coils"/>
    </source>
</evidence>
<evidence type="ECO:0000313" key="12">
    <source>
        <dbReference type="Proteomes" id="UP000092445"/>
    </source>
</evidence>
<feature type="compositionally biased region" description="Polar residues" evidence="9">
    <location>
        <begin position="2100"/>
        <end position="2113"/>
    </location>
</feature>
<keyword evidence="4 8" id="KW-0175">Coiled coil</keyword>
<dbReference type="SMART" id="SM00129">
    <property type="entry name" value="KISc"/>
    <property type="match status" value="1"/>
</dbReference>
<keyword evidence="6" id="KW-0206">Cytoskeleton</keyword>
<feature type="coiled-coil region" evidence="8">
    <location>
        <begin position="2228"/>
        <end position="2276"/>
    </location>
</feature>
<dbReference type="FunFam" id="3.40.850.10:FF:000177">
    <property type="entry name" value="Kinesin-like protein"/>
    <property type="match status" value="1"/>
</dbReference>
<protein>
    <recommendedName>
        <fullName evidence="10">Kinesin motor domain-containing protein</fullName>
    </recommendedName>
</protein>
<dbReference type="GO" id="GO:0005874">
    <property type="term" value="C:microtubule"/>
    <property type="evidence" value="ECO:0007669"/>
    <property type="project" value="TreeGrafter"/>
</dbReference>
<evidence type="ECO:0000256" key="3">
    <source>
        <dbReference type="ARBA" id="ARBA00022840"/>
    </source>
</evidence>
<feature type="coiled-coil region" evidence="8">
    <location>
        <begin position="1217"/>
        <end position="1255"/>
    </location>
</feature>
<dbReference type="Pfam" id="PF00225">
    <property type="entry name" value="Kinesin"/>
    <property type="match status" value="1"/>
</dbReference>
<evidence type="ECO:0000256" key="6">
    <source>
        <dbReference type="ARBA" id="ARBA00023212"/>
    </source>
</evidence>
<dbReference type="PRINTS" id="PR00380">
    <property type="entry name" value="KINESINHEAVY"/>
</dbReference>
<evidence type="ECO:0000256" key="1">
    <source>
        <dbReference type="ARBA" id="ARBA00004245"/>
    </source>
</evidence>
<feature type="coiled-coil region" evidence="8">
    <location>
        <begin position="1586"/>
        <end position="2093"/>
    </location>
</feature>
<evidence type="ECO:0000256" key="7">
    <source>
        <dbReference type="PROSITE-ProRule" id="PRU00283"/>
    </source>
</evidence>
<dbReference type="GO" id="GO:0008017">
    <property type="term" value="F:microtubule binding"/>
    <property type="evidence" value="ECO:0007669"/>
    <property type="project" value="InterPro"/>
</dbReference>
<feature type="region of interest" description="Disordered" evidence="9">
    <location>
        <begin position="2093"/>
        <end position="2134"/>
    </location>
</feature>
<keyword evidence="2 7" id="KW-0547">Nucleotide-binding</keyword>
<dbReference type="GO" id="GO:0003777">
    <property type="term" value="F:microtubule motor activity"/>
    <property type="evidence" value="ECO:0007669"/>
    <property type="project" value="InterPro"/>
</dbReference>
<evidence type="ECO:0000256" key="5">
    <source>
        <dbReference type="ARBA" id="ARBA00023175"/>
    </source>
</evidence>
<feature type="coiled-coil region" evidence="8">
    <location>
        <begin position="694"/>
        <end position="967"/>
    </location>
</feature>
<dbReference type="VEuPathDB" id="VectorBase:GPAI030974"/>
<keyword evidence="12" id="KW-1185">Reference proteome</keyword>
<feature type="binding site" evidence="7">
    <location>
        <begin position="79"/>
        <end position="86"/>
    </location>
    <ligand>
        <name>ATP</name>
        <dbReference type="ChEBI" id="CHEBI:30616"/>
    </ligand>
</feature>
<name>A0A1B0A0T4_GLOPL</name>
<dbReference type="Proteomes" id="UP000092445">
    <property type="component" value="Unassembled WGS sequence"/>
</dbReference>
<feature type="coiled-coil region" evidence="8">
    <location>
        <begin position="536"/>
        <end position="632"/>
    </location>
</feature>
<dbReference type="InterPro" id="IPR027417">
    <property type="entry name" value="P-loop_NTPase"/>
</dbReference>
<dbReference type="EnsemblMetazoa" id="GPAI030974-RA">
    <property type="protein sequence ID" value="GPAI030974-PA"/>
    <property type="gene ID" value="GPAI030974"/>
</dbReference>
<evidence type="ECO:0000313" key="11">
    <source>
        <dbReference type="EnsemblMetazoa" id="GPAI030974-PA"/>
    </source>
</evidence>
<keyword evidence="5 7" id="KW-0505">Motor protein</keyword>
<evidence type="ECO:0000259" key="10">
    <source>
        <dbReference type="PROSITE" id="PS50067"/>
    </source>
</evidence>
<dbReference type="PROSITE" id="PS50067">
    <property type="entry name" value="KINESIN_MOTOR_2"/>
    <property type="match status" value="1"/>
</dbReference>
<dbReference type="SUPFAM" id="SSF52540">
    <property type="entry name" value="P-loop containing nucleoside triphosphate hydrolases"/>
    <property type="match status" value="1"/>
</dbReference>
<dbReference type="InterPro" id="IPR001752">
    <property type="entry name" value="Kinesin_motor_dom"/>
</dbReference>
<feature type="coiled-coil region" evidence="8">
    <location>
        <begin position="1505"/>
        <end position="1546"/>
    </location>
</feature>